<keyword evidence="4" id="KW-1185">Reference proteome</keyword>
<dbReference type="Pfam" id="PF13407">
    <property type="entry name" value="Peripla_BP_4"/>
    <property type="match status" value="1"/>
</dbReference>
<evidence type="ECO:0000259" key="2">
    <source>
        <dbReference type="Pfam" id="PF13407"/>
    </source>
</evidence>
<dbReference type="Proteomes" id="UP000307541">
    <property type="component" value="Unassembled WGS sequence"/>
</dbReference>
<sequence>MSRYGYATVFCLCGLLCSALVTASEWAGPKQAPPVRRDIQVSFIAADFRNGGVVGVYRSFERAAKLLGWQVHAVDGRGDPDEIRRAAALVLERKPDGVVLGGFEPDYLGDLHKAFKARGIVLLGWHAGDRPGPTDKLFSNITSDPLQVADLAAEYAMRDGQIGVVIFTDSQFAIATAKTQRMVQRLEACAQCKVLSVEDLPIASAGQGMDERVRSLQRRFGAAWSHTLAINDVYFDHINVPLNALGRKDIRNISAGDGSAKALGRIHSGLSQQVATVAEPLGMQGWQLVDELNRAFAGQPPSLFVTPPLLITPQLLQGSDDLSIELDFSHEEAYLRLWRQMN</sequence>
<evidence type="ECO:0000256" key="1">
    <source>
        <dbReference type="SAM" id="SignalP"/>
    </source>
</evidence>
<dbReference type="OrthoDB" id="9342512at2"/>
<dbReference type="InterPro" id="IPR028082">
    <property type="entry name" value="Peripla_BP_I"/>
</dbReference>
<accession>A0A4T1ZTT9</accession>
<dbReference type="GO" id="GO:0055085">
    <property type="term" value="P:transmembrane transport"/>
    <property type="evidence" value="ECO:0007669"/>
    <property type="project" value="UniProtKB-ARBA"/>
</dbReference>
<feature type="signal peptide" evidence="1">
    <location>
        <begin position="1"/>
        <end position="23"/>
    </location>
</feature>
<dbReference type="InterPro" id="IPR025997">
    <property type="entry name" value="SBP_2_dom"/>
</dbReference>
<dbReference type="AlphaFoldDB" id="A0A4T1ZTT9"/>
<comment type="caution">
    <text evidence="3">The sequence shown here is derived from an EMBL/GenBank/DDBJ whole genome shotgun (WGS) entry which is preliminary data.</text>
</comment>
<gene>
    <name evidence="3" type="ORF">D8779_16260</name>
</gene>
<dbReference type="EMBL" id="RFLV01000003">
    <property type="protein sequence ID" value="TIH07703.1"/>
    <property type="molecule type" value="Genomic_DNA"/>
</dbReference>
<feature type="domain" description="Periplasmic binding protein" evidence="2">
    <location>
        <begin position="46"/>
        <end position="299"/>
    </location>
</feature>
<dbReference type="Gene3D" id="3.40.50.2300">
    <property type="match status" value="2"/>
</dbReference>
<keyword evidence="1" id="KW-0732">Signal</keyword>
<evidence type="ECO:0000313" key="4">
    <source>
        <dbReference type="Proteomes" id="UP000307541"/>
    </source>
</evidence>
<name>A0A4T1ZTT9_9PSED</name>
<proteinExistence type="predicted"/>
<evidence type="ECO:0000313" key="3">
    <source>
        <dbReference type="EMBL" id="TIH07703.1"/>
    </source>
</evidence>
<dbReference type="SUPFAM" id="SSF53822">
    <property type="entry name" value="Periplasmic binding protein-like I"/>
    <property type="match status" value="1"/>
</dbReference>
<protein>
    <recommendedName>
        <fullName evidence="2">Periplasmic binding protein domain-containing protein</fullName>
    </recommendedName>
</protein>
<reference evidence="3 4" key="1">
    <citation type="submission" date="2018-10" db="EMBL/GenBank/DDBJ databases">
        <title>Pseudomonas leptonychotis sp. nov., isolated from Weddell seals in Antarctica.</title>
        <authorList>
            <person name="Novakova D."/>
            <person name="Svec P."/>
            <person name="Kralova S."/>
            <person name="Kristofova L."/>
            <person name="Zeman M."/>
            <person name="Pantucek R."/>
            <person name="Maslanova I."/>
            <person name="Sedlacek I."/>
        </authorList>
    </citation>
    <scope>NUCLEOTIDE SEQUENCE [LARGE SCALE GENOMIC DNA]</scope>
    <source>
        <strain evidence="3 4">CCM 8849</strain>
    </source>
</reference>
<organism evidence="3 4">
    <name type="scientific">Pseudomonas leptonychotis</name>
    <dbReference type="NCBI Taxonomy" id="2448482"/>
    <lineage>
        <taxon>Bacteria</taxon>
        <taxon>Pseudomonadati</taxon>
        <taxon>Pseudomonadota</taxon>
        <taxon>Gammaproteobacteria</taxon>
        <taxon>Pseudomonadales</taxon>
        <taxon>Pseudomonadaceae</taxon>
        <taxon>Pseudomonas</taxon>
    </lineage>
</organism>
<feature type="chain" id="PRO_5020907862" description="Periplasmic binding protein domain-containing protein" evidence="1">
    <location>
        <begin position="24"/>
        <end position="342"/>
    </location>
</feature>